<keyword evidence="3" id="KW-0945">Host-virus interaction</keyword>
<evidence type="ECO:0000256" key="13">
    <source>
        <dbReference type="SAM" id="MobiDB-lite"/>
    </source>
</evidence>
<evidence type="ECO:0000256" key="1">
    <source>
        <dbReference type="ARBA" id="ARBA00022562"/>
    </source>
</evidence>
<evidence type="ECO:0000256" key="7">
    <source>
        <dbReference type="ARBA" id="ARBA00022786"/>
    </source>
</evidence>
<dbReference type="Gene3D" id="3.90.70.120">
    <property type="match status" value="1"/>
</dbReference>
<dbReference type="RefSeq" id="YP_073771.1">
    <property type="nucleotide sequence ID" value="NC_001716.2"/>
</dbReference>
<proteinExistence type="predicted"/>
<dbReference type="InterPro" id="IPR006928">
    <property type="entry name" value="Herpes_teg_USP"/>
</dbReference>
<evidence type="ECO:0000256" key="11">
    <source>
        <dbReference type="ARBA" id="ARBA00022876"/>
    </source>
</evidence>
<accession>O56278</accession>
<evidence type="ECO:0000256" key="2">
    <source>
        <dbReference type="ARBA" id="ARBA00022580"/>
    </source>
</evidence>
<dbReference type="KEGG" id="vg:3289489"/>
<protein>
    <submittedName>
        <fullName evidence="15">U31</fullName>
    </submittedName>
</protein>
<dbReference type="GO" id="GO:0039648">
    <property type="term" value="P:symbiont-mediated perturbation of host ubiquitin-like protein modification"/>
    <property type="evidence" value="ECO:0007669"/>
    <property type="project" value="UniProtKB-KW"/>
</dbReference>
<evidence type="ECO:0000256" key="3">
    <source>
        <dbReference type="ARBA" id="ARBA00022581"/>
    </source>
</evidence>
<keyword evidence="11" id="KW-1127">Modulation of host ubiquitin pathway by viral deubiquitinase</keyword>
<evidence type="ECO:0000256" key="5">
    <source>
        <dbReference type="ARBA" id="ARBA00022670"/>
    </source>
</evidence>
<keyword evidence="12" id="KW-1035">Host cytoplasm</keyword>
<feature type="domain" description="Peptidase C76" evidence="14">
    <location>
        <begin position="3"/>
        <end position="220"/>
    </location>
</feature>
<dbReference type="GO" id="GO:0006508">
    <property type="term" value="P:proteolysis"/>
    <property type="evidence" value="ECO:0007669"/>
    <property type="project" value="UniProtKB-KW"/>
</dbReference>
<keyword evidence="5" id="KW-0645">Protease</keyword>
<keyword evidence="16" id="KW-1185">Reference proteome</keyword>
<keyword evidence="8" id="KW-0378">Hydrolase</keyword>
<keyword evidence="4" id="KW-1130">Modulation of host ubiquitin pathway by virus</keyword>
<dbReference type="Pfam" id="PF04843">
    <property type="entry name" value="Herpes_teg_N"/>
    <property type="match status" value="1"/>
</dbReference>
<evidence type="ECO:0000256" key="12">
    <source>
        <dbReference type="ARBA" id="ARBA00023200"/>
    </source>
</evidence>
<gene>
    <name evidence="15" type="primary">U31</name>
</gene>
<keyword evidence="2" id="KW-0920">Virion tegument</keyword>
<evidence type="ECO:0000256" key="9">
    <source>
        <dbReference type="ARBA" id="ARBA00022807"/>
    </source>
</evidence>
<sequence length="2059" mass="239481">MRIIAGSTNQNDPKYGPRAGKQCMSNCFSFLHTVYLNGINNVLNKESIDIIMENGALLDNISTTTLKLETGNIPEYRFFTEIPKKISSNFGETIHELSRPFNGTLESQHIDNEVYLGLLDFLLYGKNKKPAFIVITIGVMARAIFIVDELFYLFDSHASDTENSAAIYICEDIDELYALLAIENVAEFYYDAVFSYFIETTDLSLEDGDATILILKTYKDPDIALSLNDFLSMYSSTSSTKTAETNTLISKQSPSKRKQEKTSLNSNSLEKKRKQGSSLKYYNNEVDLVPSFYELRPQFNNILFELSNFPIVKENVNWTLYIQKFATKSTQPFTKPFIWNRVFHLFSQVVDALIMIKNDHWDETQQQKQFFTHFLPFKEFSEEFENALEACRENNLDLILLYKNYLSKTTAFKNLERILLTKFSAIVSPVHEKHYTLVNTWLTNLIQKLVKHPEDTNAFINDYVLKNPLNHFICLNKKEKQSIALLLNKKRMSMLKDVEIEKNGFVQLQAFIENIGEAPANYLDPENARKVNVEEVSEKDIPTLSTDKVSIPNESMFTSNKKHSIEKLIHAKLKAILSTMGQRLTRIIQENYNNIAAGFLPVNDLNNLFAYLVKLYFDVYSITINGFVVENELIKNIEQIYDNTQYLRFGLTRFNMQNLTPFTISVRKMFLDFFLSQKTLIDRAEEIIENLEFKSVTPEGKQKLATKNMLREQLEQLNAMDVDDTINLKTDTLTHQVLFSDQELRMIQDFILQLSIHNIPSINFVKSLKLHIILEKRPDILLALQEKVQNILYFYFQDLVNEIPAQENVLSTMLFIIELFPADSRIHLLETGYISRHIVKKWLNMKSLQDAEDLIRFININKEQLGKFEHQPFGKEIQKLIEKIHLFYKQKVIEYQEDVWSEMAKNIILTSPSELSQFLASAPTQRIIQKHKNNLDQKLLIHMENQAKQAMEDDKKRVACSKINLERHLNDLLLLLKDRQFASIQASVLIVCENIFKTIPDDNLIIQFSHALLSVLLDIEKDLKSYSSEILEKILINRPLETSRLLVFKDAYGNLKEFLNALKQSLFATADVQNKADFLIQILDFTYKFRHKTNKGKLLHSIYNEDFKLYEETLTELRKKATDAKESLTKLFKASEQKIELSRTIPLKEIYLNIETVNFQGYGNVVFRESAFKRAIEVEIKNYEMKLNDLIKHFNSHLKTKIDHMQILNLSFDNKWKDFVSKSKISFPPELTISSQELIKDPIKVITETLNKASNDLAYVISEKILKWLIVFVKELNTFFVATMSEFGEVIPFDYKHFRALEYEINSKYIEIENKIICNEIIENTDNIEKLSTLIKQIDPNRIAGGKQKFQDYLSKILTAETNQQQTRYKEQLKKQYFDLLDNIAHFRFAFDFNHQQNLILKLKDKFKTLRTDTVFERFPNLDDTFVSSMNVENFLQALEALSHFVQAAQNFLQNVLTEQADLFPQTNFIPVELSTVKTIPKSDINLRMKIHTPQTFFQVDSVFNTQLIVDEKGIPVQFYNVFHNIVFKFFALNYKKIIVPDKVLNLVSTKYKILTTLKSILSVVKSFWKEIINFDLTSYFQGKAEFTFQNVFPIINLKIFIYIITQAWSVTSDETQHSFELPLEKFSLLIIANNPEFLFGSLQCPVDLAINSLIPLLEKKKYFTAFTISDNPPKLSMDELKIVCLDLNTWSEITLEKYTFKKNSLMQLCMGKEKFFIYLLSALVLPQNFLNYIWIQYKPSCCAQDSFQQLIQDLCFEYTHQNHIKPISLNLQEPNALKHGERILSKFVLEKNANTSLFSIFLGKQFLLDYLLFSYLTATEMTFSYYVDSIKNFLLTIRHLENVQQNVDFRTILQSRNFDLKYLLTQSWTQNVLEQSIFHVQLDKIIADIKQPQLSLKKIPLVLFNGDNEVVSTYVPPEQASQTEQSFRIKNIFPNPVQEYSSKNVILFTNYPKNTKFLFNSPPPKTAAKSYKLPDTTDDINTETLSSPTIQRIPIKGLVPKENEIVFLPEKNTAHTDSKETKTHLIDTFNILSQTKGEIKTFSTDFDQTISKLKHLYF</sequence>
<evidence type="ECO:0000256" key="6">
    <source>
        <dbReference type="ARBA" id="ARBA00022737"/>
    </source>
</evidence>
<evidence type="ECO:0000313" key="16">
    <source>
        <dbReference type="Proteomes" id="UP000098510"/>
    </source>
</evidence>
<evidence type="ECO:0000259" key="14">
    <source>
        <dbReference type="PROSITE" id="PS51521"/>
    </source>
</evidence>
<keyword evidence="1" id="KW-1048">Host nucleus</keyword>
<organismHost>
    <name type="scientific">Homo sapiens</name>
    <name type="common">Human</name>
    <dbReference type="NCBI Taxonomy" id="9606"/>
</organismHost>
<evidence type="ECO:0000313" key="15">
    <source>
        <dbReference type="EMBL" id="AAC40745.1"/>
    </source>
</evidence>
<dbReference type="SUPFAM" id="SSF54001">
    <property type="entry name" value="Cysteine proteinases"/>
    <property type="match status" value="1"/>
</dbReference>
<dbReference type="GO" id="GO:0008234">
    <property type="term" value="F:cysteine-type peptidase activity"/>
    <property type="evidence" value="ECO:0007669"/>
    <property type="project" value="UniProtKB-KW"/>
</dbReference>
<dbReference type="GO" id="GO:0044423">
    <property type="term" value="C:virion component"/>
    <property type="evidence" value="ECO:0007669"/>
    <property type="project" value="UniProtKB-KW"/>
</dbReference>
<keyword evidence="9" id="KW-0788">Thiol protease</keyword>
<keyword evidence="6" id="KW-0677">Repeat</keyword>
<keyword evidence="10" id="KW-0946">Virion</keyword>
<dbReference type="GeneID" id="3289489"/>
<dbReference type="InterPro" id="IPR038765">
    <property type="entry name" value="Papain-like_cys_pep_sf"/>
</dbReference>
<organism evidence="15 16">
    <name type="scientific">Human herpesvirus 7 (strain RK)</name>
    <name type="common">HHV-7</name>
    <name type="synonym">Human T lymphotropic virus</name>
    <dbReference type="NCBI Taxonomy" id="262398"/>
    <lineage>
        <taxon>Viruses</taxon>
        <taxon>Duplodnaviria</taxon>
        <taxon>Heunggongvirae</taxon>
        <taxon>Peploviricota</taxon>
        <taxon>Herviviricetes</taxon>
        <taxon>Herpesvirales</taxon>
        <taxon>Orthoherpesviridae</taxon>
        <taxon>Betaherpesvirinae</taxon>
        <taxon>Roseolovirus</taxon>
        <taxon>Roseolovirus humanbeta7</taxon>
        <taxon>Human betaherpesvirus 7</taxon>
    </lineage>
</organism>
<evidence type="ECO:0000256" key="4">
    <source>
        <dbReference type="ARBA" id="ARBA00022662"/>
    </source>
</evidence>
<reference evidence="15 16" key="1">
    <citation type="journal article" date="1998" name="Virology">
        <title>The DNA sequence of the RK strain of human herpesvirus 7.</title>
        <authorList>
            <person name="Megaw A.G."/>
            <person name="Rapaport D."/>
            <person name="Avidor B."/>
            <person name="Frenkel N."/>
            <person name="Davison A.J."/>
        </authorList>
    </citation>
    <scope>NUCLEOTIDE SEQUENCE [LARGE SCALE GENOMIC DNA]</scope>
    <source>
        <strain evidence="15 16">RK</strain>
    </source>
</reference>
<keyword evidence="7" id="KW-0833">Ubl conjugation pathway</keyword>
<dbReference type="EMBL" id="AF037218">
    <property type="protein sequence ID" value="AAC40745.1"/>
    <property type="molecule type" value="Genomic_DNA"/>
</dbReference>
<dbReference type="PROSITE" id="PS51521">
    <property type="entry name" value="HTUSP"/>
    <property type="match status" value="1"/>
</dbReference>
<evidence type="ECO:0000256" key="10">
    <source>
        <dbReference type="ARBA" id="ARBA00022844"/>
    </source>
</evidence>
<evidence type="ECO:0000256" key="8">
    <source>
        <dbReference type="ARBA" id="ARBA00022801"/>
    </source>
</evidence>
<dbReference type="Proteomes" id="UP000098510">
    <property type="component" value="Segment"/>
</dbReference>
<name>O56278_HHV7R</name>
<feature type="region of interest" description="Disordered" evidence="13">
    <location>
        <begin position="245"/>
        <end position="272"/>
    </location>
</feature>